<reference evidence="3" key="3">
    <citation type="submission" date="2015-08" db="EMBL/GenBank/DDBJ databases">
        <title>Draft Genome Sequence of a Heterotrophic Facultative Anaerobic Bacterium Ardenticatena maritima Strain 110S.</title>
        <authorList>
            <person name="Kawaichi S."/>
            <person name="Yoshida T."/>
            <person name="Sako Y."/>
            <person name="Nakamura R."/>
        </authorList>
    </citation>
    <scope>NUCLEOTIDE SEQUENCE [LARGE SCALE GENOMIC DNA]</scope>
    <source>
        <strain evidence="3">110S</strain>
    </source>
</reference>
<dbReference type="OrthoDB" id="8674919at2"/>
<reference evidence="2 4" key="2">
    <citation type="submission" date="2015-07" db="EMBL/GenBank/DDBJ databases">
        <title>Whole genome sequence of Ardenticatena maritima DSM 23922.</title>
        <authorList>
            <person name="Hemp J."/>
            <person name="Ward L.M."/>
            <person name="Pace L.A."/>
            <person name="Fischer W.W."/>
        </authorList>
    </citation>
    <scope>NUCLEOTIDE SEQUENCE [LARGE SCALE GENOMIC DNA]</scope>
    <source>
        <strain evidence="2 4">110S</strain>
    </source>
</reference>
<proteinExistence type="predicted"/>
<protein>
    <submittedName>
        <fullName evidence="1">Uncharacterized protein</fullName>
    </submittedName>
</protein>
<dbReference type="STRING" id="872965.SE16_02635"/>
<dbReference type="RefSeq" id="WP_054493654.1">
    <property type="nucleotide sequence ID" value="NZ_BBZA01000199.1"/>
</dbReference>
<evidence type="ECO:0000313" key="4">
    <source>
        <dbReference type="Proteomes" id="UP000050502"/>
    </source>
</evidence>
<gene>
    <name evidence="1" type="ORF">ARMA_2293</name>
    <name evidence="2" type="ORF">SE16_02635</name>
</gene>
<dbReference type="InParanoid" id="A0A0M9UDE0"/>
<dbReference type="EMBL" id="BBZA01000199">
    <property type="protein sequence ID" value="GAP63870.1"/>
    <property type="molecule type" value="Genomic_DNA"/>
</dbReference>
<dbReference type="EMBL" id="LGKN01000003">
    <property type="protein sequence ID" value="KPL89371.1"/>
    <property type="molecule type" value="Genomic_DNA"/>
</dbReference>
<dbReference type="Proteomes" id="UP000050502">
    <property type="component" value="Unassembled WGS sequence"/>
</dbReference>
<evidence type="ECO:0000313" key="2">
    <source>
        <dbReference type="EMBL" id="KPL89371.1"/>
    </source>
</evidence>
<organism evidence="1 3">
    <name type="scientific">Ardenticatena maritima</name>
    <dbReference type="NCBI Taxonomy" id="872965"/>
    <lineage>
        <taxon>Bacteria</taxon>
        <taxon>Bacillati</taxon>
        <taxon>Chloroflexota</taxon>
        <taxon>Ardenticatenia</taxon>
        <taxon>Ardenticatenales</taxon>
        <taxon>Ardenticatenaceae</taxon>
        <taxon>Ardenticatena</taxon>
    </lineage>
</organism>
<accession>A0A0M9UDE0</accession>
<evidence type="ECO:0000313" key="3">
    <source>
        <dbReference type="Proteomes" id="UP000037784"/>
    </source>
</evidence>
<keyword evidence="3" id="KW-1185">Reference proteome</keyword>
<name>A0A0M9UDE0_9CHLR</name>
<comment type="caution">
    <text evidence="1">The sequence shown here is derived from an EMBL/GenBank/DDBJ whole genome shotgun (WGS) entry which is preliminary data.</text>
</comment>
<reference evidence="1 3" key="1">
    <citation type="journal article" date="2015" name="Genome Announc.">
        <title>Draft Genome Sequence of a Heterotrophic Facultative Anaerobic Thermophilic Bacterium, Ardenticatena maritima Strain 110ST.</title>
        <authorList>
            <person name="Kawaichi S."/>
            <person name="Yoshida T."/>
            <person name="Sako Y."/>
            <person name="Nakamura R."/>
        </authorList>
    </citation>
    <scope>NUCLEOTIDE SEQUENCE [LARGE SCALE GENOMIC DNA]</scope>
    <source>
        <strain evidence="1 3">110S</strain>
    </source>
</reference>
<sequence length="276" mass="29327">MPPLDPDNPRLVETVHRFTTLGIRFRDATTSGIVGDGLSATAWPATATTARRTAFRTSGHALAFRGLPGLASVEYPDGSPAPTPRDYIIEVRDARRRFLPVAMRIALPLPYGGLYRPGGVGTPADFYLFSSPARAPLPAVAIVHATLEDAAHNTPAAWAMLEIAINGETFYGFSHTNGQVLAMFPYPAFTAPPEHGPPVAGTMQTWALTVRVRAASTLPTLPGTPLPDFAAMSTQPFATIEATDGGTPQNSLNATLTFGEPLTLQTAGRSTLRIHT</sequence>
<evidence type="ECO:0000313" key="1">
    <source>
        <dbReference type="EMBL" id="GAP63870.1"/>
    </source>
</evidence>
<dbReference type="AlphaFoldDB" id="A0A0M9UDE0"/>
<dbReference type="Proteomes" id="UP000037784">
    <property type="component" value="Unassembled WGS sequence"/>
</dbReference>